<evidence type="ECO:0000313" key="2">
    <source>
        <dbReference type="Proteomes" id="UP000298517"/>
    </source>
</evidence>
<reference evidence="1 2" key="1">
    <citation type="journal article" date="2011" name="J. Microbiol.">
        <title>Gramella jeungdoensis sp. nov., isolated from a solar saltern in Korea.</title>
        <authorList>
            <person name="Joung Y."/>
            <person name="Kim H."/>
            <person name="Jang T."/>
            <person name="Ahn T.S."/>
            <person name="Joh K."/>
        </authorList>
    </citation>
    <scope>NUCLEOTIDE SEQUENCE [LARGE SCALE GENOMIC DNA]</scope>
    <source>
        <strain evidence="1 2">KCTC 23123</strain>
    </source>
</reference>
<comment type="caution">
    <text evidence="1">The sequence shown here is derived from an EMBL/GenBank/DDBJ whole genome shotgun (WGS) entry which is preliminary data.</text>
</comment>
<evidence type="ECO:0000313" key="1">
    <source>
        <dbReference type="EMBL" id="TEW72108.1"/>
    </source>
</evidence>
<name>A0A4Y8AQK6_9FLAO</name>
<dbReference type="AlphaFoldDB" id="A0A4Y8AQK6"/>
<keyword evidence="2" id="KW-1185">Reference proteome</keyword>
<dbReference type="RefSeq" id="WP_134249132.1">
    <property type="nucleotide sequence ID" value="NZ_SNQI01000006.1"/>
</dbReference>
<proteinExistence type="predicted"/>
<sequence>MKNQFLGIFFYLLYLLAMVRPIMPIIEYHSNYNYIATELCENKDKPYLECNGKCYLEKQLKEVNHTNHNHKSTIPQINFDDYPVTPLDEFTYQFAIQDKLNFEKEYTTFFITQDFFKSDFKPPQTTC</sequence>
<dbReference type="Proteomes" id="UP000298517">
    <property type="component" value="Unassembled WGS sequence"/>
</dbReference>
<gene>
    <name evidence="1" type="ORF">E2488_14680</name>
</gene>
<protein>
    <submittedName>
        <fullName evidence="1">Uncharacterized protein</fullName>
    </submittedName>
</protein>
<accession>A0A4Y8AQK6</accession>
<dbReference type="EMBL" id="SNQI01000006">
    <property type="protein sequence ID" value="TEW72108.1"/>
    <property type="molecule type" value="Genomic_DNA"/>
</dbReference>
<organism evidence="1 2">
    <name type="scientific">Gramella jeungdoensis</name>
    <dbReference type="NCBI Taxonomy" id="708091"/>
    <lineage>
        <taxon>Bacteria</taxon>
        <taxon>Pseudomonadati</taxon>
        <taxon>Bacteroidota</taxon>
        <taxon>Flavobacteriia</taxon>
        <taxon>Flavobacteriales</taxon>
        <taxon>Flavobacteriaceae</taxon>
        <taxon>Christiangramia</taxon>
    </lineage>
</organism>
<dbReference type="OrthoDB" id="980645at2"/>